<sequence>MNRKLRSPLDLLSPSVEDKIQEKQYEQKRYHHLHAHERRLCIGDQVMVLDLGMGLILEQSGPLSFKIRLCDGRVFRRHQDHLRLCNISDDHTRSRNNVTIPIATDVPSVRLPNPTTPVQLEREKGNRSDIEPTSYAFHYDTLCLQIV</sequence>
<dbReference type="Proteomes" id="UP001208570">
    <property type="component" value="Unassembled WGS sequence"/>
</dbReference>
<dbReference type="AlphaFoldDB" id="A0AAD9ITJ8"/>
<gene>
    <name evidence="1" type="ORF">LSH36_1512g00006</name>
</gene>
<organism evidence="1 2">
    <name type="scientific">Paralvinella palmiformis</name>
    <dbReference type="NCBI Taxonomy" id="53620"/>
    <lineage>
        <taxon>Eukaryota</taxon>
        <taxon>Metazoa</taxon>
        <taxon>Spiralia</taxon>
        <taxon>Lophotrochozoa</taxon>
        <taxon>Annelida</taxon>
        <taxon>Polychaeta</taxon>
        <taxon>Sedentaria</taxon>
        <taxon>Canalipalpata</taxon>
        <taxon>Terebellida</taxon>
        <taxon>Terebelliformia</taxon>
        <taxon>Alvinellidae</taxon>
        <taxon>Paralvinella</taxon>
    </lineage>
</organism>
<keyword evidence="2" id="KW-1185">Reference proteome</keyword>
<comment type="caution">
    <text evidence="1">The sequence shown here is derived from an EMBL/GenBank/DDBJ whole genome shotgun (WGS) entry which is preliminary data.</text>
</comment>
<evidence type="ECO:0000313" key="2">
    <source>
        <dbReference type="Proteomes" id="UP001208570"/>
    </source>
</evidence>
<accession>A0AAD9ITJ8</accession>
<evidence type="ECO:0000313" key="1">
    <source>
        <dbReference type="EMBL" id="KAK2140025.1"/>
    </source>
</evidence>
<proteinExistence type="predicted"/>
<protein>
    <submittedName>
        <fullName evidence="1">Uncharacterized protein</fullName>
    </submittedName>
</protein>
<dbReference type="EMBL" id="JAODUP010001510">
    <property type="protein sequence ID" value="KAK2140025.1"/>
    <property type="molecule type" value="Genomic_DNA"/>
</dbReference>
<reference evidence="1" key="1">
    <citation type="journal article" date="2023" name="Mol. Biol. Evol.">
        <title>Third-Generation Sequencing Reveals the Adaptive Role of the Epigenome in Three Deep-Sea Polychaetes.</title>
        <authorList>
            <person name="Perez M."/>
            <person name="Aroh O."/>
            <person name="Sun Y."/>
            <person name="Lan Y."/>
            <person name="Juniper S.K."/>
            <person name="Young C.R."/>
            <person name="Angers B."/>
            <person name="Qian P.Y."/>
        </authorList>
    </citation>
    <scope>NUCLEOTIDE SEQUENCE</scope>
    <source>
        <strain evidence="1">P08H-3</strain>
    </source>
</reference>
<name>A0AAD9ITJ8_9ANNE</name>